<keyword evidence="1" id="KW-0732">Signal</keyword>
<proteinExistence type="predicted"/>
<evidence type="ECO:0000256" key="1">
    <source>
        <dbReference type="SAM" id="SignalP"/>
    </source>
</evidence>
<dbReference type="InterPro" id="IPR026444">
    <property type="entry name" value="Secre_tail"/>
</dbReference>
<accession>A0A653AK16</accession>
<sequence length="432" mass="47071">MKKTLLFMIVLGFSLAITAQTKLDFESDAIGATTNAAALWAGGSVDVMANPYKTGMNTSNQVLHVMNDNYCAVYLKIALPAGTKTSYPYISVNYKLCYVGPNGGDDLNYPNTDFYSIPSSSTSYADANTSPDVMRFASSIGWSGVCWGSATVGTWTQSSFTFPSATLTNIPEGYLVIKIAKPKLEYLIDDIELVPSPTSGTDIYTLENYEARTIDEVLTTSGSGATASVKANPTDAAQKSAEVIPTDYGNYLRLNAVLPAGKVLSNYDRLYFDIYIANSSTVYKQMVIKANSTTIYQDSDYPSQGTNNVWQYRNYDLSKLDLSAVTGNTFTLDLGLNTNTDVAKYYIDNVKLHENVIAAVDNQQVNPLIVTCNGNLIRLNMIVDKVELLDLNGRLILGQKNIKEINVSNLSSGVYIVKSLLAGKTYVTKVVK</sequence>
<dbReference type="NCBIfam" id="TIGR04183">
    <property type="entry name" value="Por_Secre_tail"/>
    <property type="match status" value="1"/>
</dbReference>
<feature type="chain" id="PRO_5025011825" evidence="1">
    <location>
        <begin position="20"/>
        <end position="432"/>
    </location>
</feature>
<feature type="signal peptide" evidence="1">
    <location>
        <begin position="1"/>
        <end position="19"/>
    </location>
</feature>
<protein>
    <submittedName>
        <fullName evidence="2">Uncharacterized protein</fullName>
    </submittedName>
</protein>
<dbReference type="EMBL" id="UPXZ01000039">
    <property type="protein sequence ID" value="VBB48413.1"/>
    <property type="molecule type" value="Genomic_DNA"/>
</dbReference>
<dbReference type="AlphaFoldDB" id="A0A653AK16"/>
<gene>
    <name evidence="2" type="ORF">TRIP_D440431</name>
</gene>
<evidence type="ECO:0000313" key="2">
    <source>
        <dbReference type="EMBL" id="VBB48413.1"/>
    </source>
</evidence>
<organism evidence="2">
    <name type="scientific">uncultured Paludibacter sp</name>
    <dbReference type="NCBI Taxonomy" id="497635"/>
    <lineage>
        <taxon>Bacteria</taxon>
        <taxon>Pseudomonadati</taxon>
        <taxon>Bacteroidota</taxon>
        <taxon>Bacteroidia</taxon>
        <taxon>Bacteroidales</taxon>
        <taxon>Paludibacteraceae</taxon>
        <taxon>Paludibacter</taxon>
        <taxon>environmental samples</taxon>
    </lineage>
</organism>
<name>A0A653AK16_9BACT</name>
<reference evidence="2" key="1">
    <citation type="submission" date="2018-07" db="EMBL/GenBank/DDBJ databases">
        <authorList>
            <consortium name="Genoscope - CEA"/>
            <person name="William W."/>
        </authorList>
    </citation>
    <scope>NUCLEOTIDE SEQUENCE</scope>
    <source>
        <strain evidence="2">IK1</strain>
    </source>
</reference>